<dbReference type="GO" id="GO:0006627">
    <property type="term" value="P:protein processing involved in protein targeting to mitochondrion"/>
    <property type="evidence" value="ECO:0007669"/>
    <property type="project" value="TreeGrafter"/>
</dbReference>
<keyword evidence="7" id="KW-1185">Reference proteome</keyword>
<name>A0A8S9ZGY3_9BILA</name>
<dbReference type="EMBL" id="JABEBT010000100">
    <property type="protein sequence ID" value="KAF7632545.1"/>
    <property type="molecule type" value="Genomic_DNA"/>
</dbReference>
<dbReference type="OrthoDB" id="308440at2759"/>
<gene>
    <name evidence="6" type="ORF">Mgra_00008060</name>
</gene>
<evidence type="ECO:0000313" key="7">
    <source>
        <dbReference type="Proteomes" id="UP000605970"/>
    </source>
</evidence>
<comment type="subcellular location">
    <subcellularLocation>
        <location evidence="1">Mitochondrion inner membrane</location>
    </subcellularLocation>
</comment>
<sequence>MPINSNKLIKKIAYGLYTVSAIHVFSEHFGCFILCKGDSMLPTIRNNDILWARRLHHHQLFESTNKTLGGLNKGDIVCLANPVDLEDKSVIKRIYRFIQKDRYSAPMEIEIRGDNASNSIDSRDYGPIPIGLIQYKPIYRLYPFGRRGRIE</sequence>
<evidence type="ECO:0000313" key="6">
    <source>
        <dbReference type="EMBL" id="KAF7632545.1"/>
    </source>
</evidence>
<dbReference type="Gene3D" id="2.10.109.10">
    <property type="entry name" value="Umud Fragment, subunit A"/>
    <property type="match status" value="1"/>
</dbReference>
<evidence type="ECO:0000256" key="2">
    <source>
        <dbReference type="ARBA" id="ARBA00022792"/>
    </source>
</evidence>
<dbReference type="Proteomes" id="UP000605970">
    <property type="component" value="Unassembled WGS sequence"/>
</dbReference>
<reference evidence="6" key="1">
    <citation type="journal article" date="2020" name="Ecol. Evol.">
        <title>Genome structure and content of the rice root-knot nematode (Meloidogyne graminicola).</title>
        <authorList>
            <person name="Phan N.T."/>
            <person name="Danchin E.G.J."/>
            <person name="Klopp C."/>
            <person name="Perfus-Barbeoch L."/>
            <person name="Kozlowski D.K."/>
            <person name="Koutsovoulos G.D."/>
            <person name="Lopez-Roques C."/>
            <person name="Bouchez O."/>
            <person name="Zahm M."/>
            <person name="Besnard G."/>
            <person name="Bellafiore S."/>
        </authorList>
    </citation>
    <scope>NUCLEOTIDE SEQUENCE</scope>
    <source>
        <strain evidence="6">VN-18</strain>
    </source>
</reference>
<dbReference type="InterPro" id="IPR036286">
    <property type="entry name" value="LexA/Signal_pep-like_sf"/>
</dbReference>
<dbReference type="InterPro" id="IPR052064">
    <property type="entry name" value="Mito_IMP1_subunit"/>
</dbReference>
<dbReference type="GO" id="GO:0006465">
    <property type="term" value="P:signal peptide processing"/>
    <property type="evidence" value="ECO:0007669"/>
    <property type="project" value="InterPro"/>
</dbReference>
<dbReference type="AlphaFoldDB" id="A0A8S9ZGY3"/>
<evidence type="ECO:0000256" key="5">
    <source>
        <dbReference type="ARBA" id="ARBA00023136"/>
    </source>
</evidence>
<protein>
    <submittedName>
        <fullName evidence="6">Peptidase_S24 domain-containing protein</fullName>
    </submittedName>
</protein>
<evidence type="ECO:0000256" key="1">
    <source>
        <dbReference type="ARBA" id="ARBA00004273"/>
    </source>
</evidence>
<keyword evidence="4" id="KW-0496">Mitochondrion</keyword>
<proteinExistence type="predicted"/>
<evidence type="ECO:0000256" key="4">
    <source>
        <dbReference type="ARBA" id="ARBA00023128"/>
    </source>
</evidence>
<organism evidence="6 7">
    <name type="scientific">Meloidogyne graminicola</name>
    <dbReference type="NCBI Taxonomy" id="189291"/>
    <lineage>
        <taxon>Eukaryota</taxon>
        <taxon>Metazoa</taxon>
        <taxon>Ecdysozoa</taxon>
        <taxon>Nematoda</taxon>
        <taxon>Chromadorea</taxon>
        <taxon>Rhabditida</taxon>
        <taxon>Tylenchina</taxon>
        <taxon>Tylenchomorpha</taxon>
        <taxon>Tylenchoidea</taxon>
        <taxon>Meloidogynidae</taxon>
        <taxon>Meloidogyninae</taxon>
        <taxon>Meloidogyne</taxon>
    </lineage>
</organism>
<dbReference type="InterPro" id="IPR019533">
    <property type="entry name" value="Peptidase_S26"/>
</dbReference>
<dbReference type="PANTHER" id="PTHR12383">
    <property type="entry name" value="PROTEASE FAMILY S26 MITOCHONDRIAL INNER MEMBRANE PROTEASE-RELATED"/>
    <property type="match status" value="1"/>
</dbReference>
<comment type="caution">
    <text evidence="6">The sequence shown here is derived from an EMBL/GenBank/DDBJ whole genome shotgun (WGS) entry which is preliminary data.</text>
</comment>
<keyword evidence="2" id="KW-0999">Mitochondrion inner membrane</keyword>
<dbReference type="GO" id="GO:0004252">
    <property type="term" value="F:serine-type endopeptidase activity"/>
    <property type="evidence" value="ECO:0007669"/>
    <property type="project" value="InterPro"/>
</dbReference>
<dbReference type="GO" id="GO:0042720">
    <property type="term" value="C:mitochondrial inner membrane peptidase complex"/>
    <property type="evidence" value="ECO:0007669"/>
    <property type="project" value="TreeGrafter"/>
</dbReference>
<keyword evidence="3" id="KW-0378">Hydrolase</keyword>
<keyword evidence="5" id="KW-0472">Membrane</keyword>
<evidence type="ECO:0000256" key="3">
    <source>
        <dbReference type="ARBA" id="ARBA00022801"/>
    </source>
</evidence>
<dbReference type="PANTHER" id="PTHR12383:SF16">
    <property type="entry name" value="MITOCHONDRIAL INNER MEMBRANE PROTEASE SUBUNIT 1"/>
    <property type="match status" value="1"/>
</dbReference>
<dbReference type="SUPFAM" id="SSF51306">
    <property type="entry name" value="LexA/Signal peptidase"/>
    <property type="match status" value="1"/>
</dbReference>
<dbReference type="CDD" id="cd06530">
    <property type="entry name" value="S26_SPase_I"/>
    <property type="match status" value="1"/>
</dbReference>
<accession>A0A8S9ZGY3</accession>